<dbReference type="PANTHER" id="PTHR41260:SF1">
    <property type="entry name" value="PROTEIN ECSC"/>
    <property type="match status" value="1"/>
</dbReference>
<dbReference type="Proteomes" id="UP000231702">
    <property type="component" value="Unassembled WGS sequence"/>
</dbReference>
<dbReference type="OrthoDB" id="7569638at2"/>
<dbReference type="Pfam" id="PF12787">
    <property type="entry name" value="EcsC"/>
    <property type="match status" value="1"/>
</dbReference>
<dbReference type="EMBL" id="OBEA01000003">
    <property type="protein sequence ID" value="SNY51129.1"/>
    <property type="molecule type" value="Genomic_DNA"/>
</dbReference>
<dbReference type="Proteomes" id="UP000231655">
    <property type="component" value="Unassembled WGS sequence"/>
</dbReference>
<dbReference type="EMBL" id="PGTD01000007">
    <property type="protein sequence ID" value="PJE31985.1"/>
    <property type="molecule type" value="Genomic_DNA"/>
</dbReference>
<evidence type="ECO:0000313" key="2">
    <source>
        <dbReference type="EMBL" id="SNY51129.1"/>
    </source>
</evidence>
<protein>
    <submittedName>
        <fullName evidence="2">EcsC protein family protein</fullName>
    </submittedName>
    <submittedName>
        <fullName evidence="1">Protein EcsC</fullName>
    </submittedName>
</protein>
<dbReference type="PANTHER" id="PTHR41260">
    <property type="entry name" value="PROTEIN ECSC"/>
    <property type="match status" value="1"/>
</dbReference>
<dbReference type="RefSeq" id="WP_097145761.1">
    <property type="nucleotide sequence ID" value="NZ_OBEA01000003.1"/>
</dbReference>
<proteinExistence type="predicted"/>
<organism evidence="2 3">
    <name type="scientific">Pseudooceanicola antarcticus</name>
    <dbReference type="NCBI Taxonomy" id="1247613"/>
    <lineage>
        <taxon>Bacteria</taxon>
        <taxon>Pseudomonadati</taxon>
        <taxon>Pseudomonadota</taxon>
        <taxon>Alphaproteobacteria</taxon>
        <taxon>Rhodobacterales</taxon>
        <taxon>Paracoccaceae</taxon>
        <taxon>Pseudooceanicola</taxon>
    </lineage>
</organism>
<gene>
    <name evidence="1" type="ORF">CVM39_02495</name>
    <name evidence="2" type="ORF">SAMN06297129_2033</name>
</gene>
<accession>A0A285ISY8</accession>
<reference evidence="1 4" key="2">
    <citation type="journal article" date="2018" name="Int. J. Syst. Evol. Microbiol.">
        <title>Pseudooceanicola lipolyticus sp. nov., a marine alphaproteobacterium, reclassification of Oceanicola flagellatus as Pseudooceanicola flagellatus comb. nov. and emended description of the genus Pseudooceanicola.</title>
        <authorList>
            <person name="Huang M.-M."/>
            <person name="Guo L.-L."/>
            <person name="Wu Y.-H."/>
            <person name="Lai Q.-L."/>
            <person name="Shao Z.-Z."/>
            <person name="Wang C.-S."/>
            <person name="Wu M."/>
            <person name="Xu X.-W."/>
        </authorList>
    </citation>
    <scope>NUCLEOTIDE SEQUENCE [LARGE SCALE GENOMIC DNA]</scope>
    <source>
        <strain evidence="1 4">Ar-45</strain>
    </source>
</reference>
<evidence type="ECO:0000313" key="1">
    <source>
        <dbReference type="EMBL" id="PJE31985.1"/>
    </source>
</evidence>
<name>A0A285ISY8_9RHOB</name>
<keyword evidence="4" id="KW-1185">Reference proteome</keyword>
<evidence type="ECO:0000313" key="4">
    <source>
        <dbReference type="Proteomes" id="UP000231702"/>
    </source>
</evidence>
<dbReference type="AlphaFoldDB" id="A0A285ISY8"/>
<sequence>MTAETAPPQLELPATLTQEIAELARLHRRAGGPGLQVLTLLGTKAEGLLDRLPETMRSGLDRATEAALETAMRAAQGSRGVVKDQPDWLNRAVTAALGAAGGFGGLPSAMAELPVTTTVLLRAIQGVAAEEGFDPAERNVQFDSIQVFASAGPLAEDDGADAAFLVTRLSLTGATMQSLISSVAPRLAAALGQKLAAQAVPVLGAAAGAAVNYAYTSYYQDMARVHFRLRRLAVEADRPHAELVEALRVELTRKPLRESRS</sequence>
<reference evidence="2 3" key="1">
    <citation type="submission" date="2017-09" db="EMBL/GenBank/DDBJ databases">
        <authorList>
            <person name="Ehlers B."/>
            <person name="Leendertz F.H."/>
        </authorList>
    </citation>
    <scope>NUCLEOTIDE SEQUENCE [LARGE SCALE GENOMIC DNA]</scope>
    <source>
        <strain evidence="2 3">CGMCC 1.12662</strain>
    </source>
</reference>
<evidence type="ECO:0000313" key="3">
    <source>
        <dbReference type="Proteomes" id="UP000231655"/>
    </source>
</evidence>
<dbReference type="InterPro" id="IPR024787">
    <property type="entry name" value="EcsC"/>
</dbReference>